<reference evidence="4" key="1">
    <citation type="submission" date="2018-11" db="EMBL/GenBank/DDBJ databases">
        <title>Chitinophaga lutea sp.nov., isolate from arsenic contaminated soil.</title>
        <authorList>
            <person name="Zong Y."/>
        </authorList>
    </citation>
    <scope>NUCLEOTIDE SEQUENCE [LARGE SCALE GENOMIC DNA]</scope>
    <source>
        <strain evidence="4">YLT18</strain>
    </source>
</reference>
<dbReference type="GO" id="GO:0016757">
    <property type="term" value="F:glycosyltransferase activity"/>
    <property type="evidence" value="ECO:0007669"/>
    <property type="project" value="TreeGrafter"/>
</dbReference>
<evidence type="ECO:0000313" key="3">
    <source>
        <dbReference type="EMBL" id="RPD41792.1"/>
    </source>
</evidence>
<dbReference type="RefSeq" id="WP_120514731.1">
    <property type="nucleotide sequence ID" value="NZ_QXZY01000002.1"/>
</dbReference>
<accession>A0A3N4MCY1</accession>
<comment type="caution">
    <text evidence="3">The sequence shown here is derived from an EMBL/GenBank/DDBJ whole genome shotgun (WGS) entry which is preliminary data.</text>
</comment>
<dbReference type="Pfam" id="PF13692">
    <property type="entry name" value="Glyco_trans_1_4"/>
    <property type="match status" value="1"/>
</dbReference>
<dbReference type="Pfam" id="PF13439">
    <property type="entry name" value="Glyco_transf_4"/>
    <property type="match status" value="1"/>
</dbReference>
<protein>
    <submittedName>
        <fullName evidence="3">Glycosyltransferase</fullName>
    </submittedName>
</protein>
<evidence type="ECO:0000259" key="2">
    <source>
        <dbReference type="Pfam" id="PF13439"/>
    </source>
</evidence>
<evidence type="ECO:0000313" key="4">
    <source>
        <dbReference type="Proteomes" id="UP000279089"/>
    </source>
</evidence>
<keyword evidence="1 3" id="KW-0808">Transferase</keyword>
<dbReference type="InterPro" id="IPR028098">
    <property type="entry name" value="Glyco_trans_4-like_N"/>
</dbReference>
<dbReference type="AlphaFoldDB" id="A0A3N4MCY1"/>
<gene>
    <name evidence="3" type="ORF">EG028_06385</name>
</gene>
<dbReference type="Gene3D" id="3.40.50.2000">
    <property type="entry name" value="Glycogen Phosphorylase B"/>
    <property type="match status" value="2"/>
</dbReference>
<dbReference type="PANTHER" id="PTHR46401">
    <property type="entry name" value="GLYCOSYLTRANSFERASE WBBK-RELATED"/>
    <property type="match status" value="1"/>
</dbReference>
<dbReference type="EMBL" id="RMBX01000003">
    <property type="protein sequence ID" value="RPD41792.1"/>
    <property type="molecule type" value="Genomic_DNA"/>
</dbReference>
<sequence length="389" mass="43456">MNILFYTTISPFPQNGGEKIRSCYLLKALASLGHSVHAIIGNKEKTDLEEYAIPGVTFHTHNQPPLTLAERLTGKFYFRQDPSLIRLFAEICGTVDIDVAILDYGFVGQYIPWFNAGRIPVILGTHNSQALHTLQKPANGIVQKLRRSQLVNLEKTHEQRYFPQAAAVMTVSDPDKQYHAAFIDPKKIFVVPNFLDETDYNIKEERNPRLLAMTANFSMYMNFEGLKWLVEQVWNDELADKFELWLVGRHSIEALQQLKGSAEWKNIKAIGKVADIKPYIAQSAGVLIPLLHGSGTRLKCLEAMALGTPVIGTSKGVEGVVSDNFIVANTPESFRKAVSSFSGKGQLGGLLREDFMKEYSAGVNRDRLDHILQFAARKAPVVTHQMAAE</sequence>
<dbReference type="PANTHER" id="PTHR46401:SF2">
    <property type="entry name" value="GLYCOSYLTRANSFERASE WBBK-RELATED"/>
    <property type="match status" value="1"/>
</dbReference>
<dbReference type="SUPFAM" id="SSF53756">
    <property type="entry name" value="UDP-Glycosyltransferase/glycogen phosphorylase"/>
    <property type="match status" value="1"/>
</dbReference>
<evidence type="ECO:0000256" key="1">
    <source>
        <dbReference type="ARBA" id="ARBA00022679"/>
    </source>
</evidence>
<dbReference type="GO" id="GO:0009103">
    <property type="term" value="P:lipopolysaccharide biosynthetic process"/>
    <property type="evidence" value="ECO:0007669"/>
    <property type="project" value="TreeGrafter"/>
</dbReference>
<keyword evidence="4" id="KW-1185">Reference proteome</keyword>
<dbReference type="CDD" id="cd03801">
    <property type="entry name" value="GT4_PimA-like"/>
    <property type="match status" value="1"/>
</dbReference>
<organism evidence="3 4">
    <name type="scientific">Chitinophaga barathri</name>
    <dbReference type="NCBI Taxonomy" id="1647451"/>
    <lineage>
        <taxon>Bacteria</taxon>
        <taxon>Pseudomonadati</taxon>
        <taxon>Bacteroidota</taxon>
        <taxon>Chitinophagia</taxon>
        <taxon>Chitinophagales</taxon>
        <taxon>Chitinophagaceae</taxon>
        <taxon>Chitinophaga</taxon>
    </lineage>
</organism>
<proteinExistence type="predicted"/>
<dbReference type="Proteomes" id="UP000279089">
    <property type="component" value="Unassembled WGS sequence"/>
</dbReference>
<name>A0A3N4MCY1_9BACT</name>
<feature type="domain" description="Glycosyltransferase subfamily 4-like N-terminal" evidence="2">
    <location>
        <begin position="24"/>
        <end position="197"/>
    </location>
</feature>
<dbReference type="OrthoDB" id="9807209at2"/>